<dbReference type="GO" id="GO:0030246">
    <property type="term" value="F:carbohydrate binding"/>
    <property type="evidence" value="ECO:0007669"/>
    <property type="project" value="UniProtKB-KW"/>
</dbReference>
<dbReference type="SUPFAM" id="SSF89372">
    <property type="entry name" value="Fucose-specific lectin"/>
    <property type="match status" value="1"/>
</dbReference>
<organism evidence="1 2">
    <name type="scientific">Fusarium austroafricanum</name>
    <dbReference type="NCBI Taxonomy" id="2364996"/>
    <lineage>
        <taxon>Eukaryota</taxon>
        <taxon>Fungi</taxon>
        <taxon>Dikarya</taxon>
        <taxon>Ascomycota</taxon>
        <taxon>Pezizomycotina</taxon>
        <taxon>Sordariomycetes</taxon>
        <taxon>Hypocreomycetidae</taxon>
        <taxon>Hypocreales</taxon>
        <taxon>Nectriaceae</taxon>
        <taxon>Fusarium</taxon>
        <taxon>Fusarium concolor species complex</taxon>
    </lineage>
</organism>
<gene>
    <name evidence="1" type="ORF">F53441_2025</name>
</gene>
<dbReference type="EMBL" id="JAADJG010000082">
    <property type="protein sequence ID" value="KAF4455708.1"/>
    <property type="molecule type" value="Genomic_DNA"/>
</dbReference>
<dbReference type="Gene3D" id="2.120.10.70">
    <property type="entry name" value="Fucose-specific lectin"/>
    <property type="match status" value="1"/>
</dbReference>
<sequence>MANYYPGTDLCSIVVNNHVYTYVQDINGALVEIGDKLVLINGTILATTSYSVVPPYDGTGVAEEAPKELTPLAVASFDHMPGKRYLFYVDKHHKIHDVLHQDNYWIHGTLSNIEIHCAANSRLAAIPDRHDIIYLHYQAPQRSGLGRKRPMGPHAGPAQRRVDAQLYCDGGK</sequence>
<name>A0A8H4KU33_9HYPO</name>
<keyword evidence="1" id="KW-0430">Lectin</keyword>
<evidence type="ECO:0000313" key="2">
    <source>
        <dbReference type="Proteomes" id="UP000605986"/>
    </source>
</evidence>
<proteinExistence type="predicted"/>
<dbReference type="Proteomes" id="UP000605986">
    <property type="component" value="Unassembled WGS sequence"/>
</dbReference>
<dbReference type="AlphaFoldDB" id="A0A8H4KU33"/>
<accession>A0A8H4KU33</accession>
<comment type="caution">
    <text evidence="1">The sequence shown here is derived from an EMBL/GenBank/DDBJ whole genome shotgun (WGS) entry which is preliminary data.</text>
</comment>
<protein>
    <submittedName>
        <fullName evidence="1">Fungal fucose-specific lectin</fullName>
    </submittedName>
</protein>
<evidence type="ECO:0000313" key="1">
    <source>
        <dbReference type="EMBL" id="KAF4455708.1"/>
    </source>
</evidence>
<reference evidence="1" key="1">
    <citation type="submission" date="2020-01" db="EMBL/GenBank/DDBJ databases">
        <title>Identification and distribution of gene clusters putatively required for synthesis of sphingolipid metabolism inhibitors in phylogenetically diverse species of the filamentous fungus Fusarium.</title>
        <authorList>
            <person name="Kim H.-S."/>
            <person name="Busman M."/>
            <person name="Brown D.W."/>
            <person name="Divon H."/>
            <person name="Uhlig S."/>
            <person name="Proctor R.H."/>
        </authorList>
    </citation>
    <scope>NUCLEOTIDE SEQUENCE</scope>
    <source>
        <strain evidence="1">NRRL 53441</strain>
    </source>
</reference>
<keyword evidence="2" id="KW-1185">Reference proteome</keyword>